<keyword evidence="4" id="KW-1185">Reference proteome</keyword>
<gene>
    <name evidence="3" type="ORF">HNP49_000018</name>
</gene>
<dbReference type="PROSITE" id="PS51257">
    <property type="entry name" value="PROKAR_LIPOPROTEIN"/>
    <property type="match status" value="1"/>
</dbReference>
<organism evidence="3 4">
    <name type="scientific">Pseudomonas fluvialis</name>
    <dbReference type="NCBI Taxonomy" id="1793966"/>
    <lineage>
        <taxon>Bacteria</taxon>
        <taxon>Pseudomonadati</taxon>
        <taxon>Pseudomonadota</taxon>
        <taxon>Gammaproteobacteria</taxon>
        <taxon>Pseudomonadales</taxon>
        <taxon>Pseudomonadaceae</taxon>
        <taxon>Pseudomonas</taxon>
    </lineage>
</organism>
<proteinExistence type="predicted"/>
<dbReference type="AlphaFoldDB" id="A0A7X0BNY3"/>
<name>A0A7X0BNY3_9PSED</name>
<feature type="signal peptide" evidence="1">
    <location>
        <begin position="1"/>
        <end position="21"/>
    </location>
</feature>
<accession>A0A7X0BNY3</accession>
<dbReference type="Proteomes" id="UP000557193">
    <property type="component" value="Unassembled WGS sequence"/>
</dbReference>
<evidence type="ECO:0000313" key="3">
    <source>
        <dbReference type="EMBL" id="MBB6339868.1"/>
    </source>
</evidence>
<keyword evidence="1" id="KW-0732">Signal</keyword>
<evidence type="ECO:0000259" key="2">
    <source>
        <dbReference type="Pfam" id="PF11008"/>
    </source>
</evidence>
<evidence type="ECO:0000256" key="1">
    <source>
        <dbReference type="SAM" id="SignalP"/>
    </source>
</evidence>
<dbReference type="Pfam" id="PF11008">
    <property type="entry name" value="DUF2846"/>
    <property type="match status" value="1"/>
</dbReference>
<feature type="chain" id="PRO_5031150695" description="DUF2846 domain-containing protein" evidence="1">
    <location>
        <begin position="22"/>
        <end position="203"/>
    </location>
</feature>
<protein>
    <recommendedName>
        <fullName evidence="2">DUF2846 domain-containing protein</fullName>
    </recommendedName>
</protein>
<dbReference type="EMBL" id="JACHLL010000001">
    <property type="protein sequence ID" value="MBB6339868.1"/>
    <property type="molecule type" value="Genomic_DNA"/>
</dbReference>
<dbReference type="InterPro" id="IPR022548">
    <property type="entry name" value="DUF2846"/>
</dbReference>
<dbReference type="RefSeq" id="WP_184679578.1">
    <property type="nucleotide sequence ID" value="NZ_JACHLL010000001.1"/>
</dbReference>
<evidence type="ECO:0000313" key="4">
    <source>
        <dbReference type="Proteomes" id="UP000557193"/>
    </source>
</evidence>
<sequence length="203" mass="22703">MRRQILSLLLLPLLLAGCSTPGTFFKPLQGPHFKAQALPDEDNALVYLYRPQSDWGDQELEAPGVFLNNELIGVLPSGGYLALEFDVDNYRLEMRRPLFGSYWTLFADGPLEFTRIASFTLEAETGAVYYLRYDELNPPPAKDTQPEEGDGPLQVVGERLGLEELPATRLVQDSQHYAAGSYAERPQRSFWEGVGKALDHIGI</sequence>
<reference evidence="3 4" key="1">
    <citation type="submission" date="2020-08" db="EMBL/GenBank/DDBJ databases">
        <title>Functional genomics of gut bacteria from endangered species of beetles.</title>
        <authorList>
            <person name="Carlos-Shanley C."/>
        </authorList>
    </citation>
    <scope>NUCLEOTIDE SEQUENCE [LARGE SCALE GENOMIC DNA]</scope>
    <source>
        <strain evidence="3 4">S00202</strain>
    </source>
</reference>
<comment type="caution">
    <text evidence="3">The sequence shown here is derived from an EMBL/GenBank/DDBJ whole genome shotgun (WGS) entry which is preliminary data.</text>
</comment>
<feature type="domain" description="DUF2846" evidence="2">
    <location>
        <begin position="41"/>
        <end position="140"/>
    </location>
</feature>